<gene>
    <name evidence="2" type="ORF">F6X53_25065</name>
</gene>
<dbReference type="Gene3D" id="1.10.10.1550">
    <property type="entry name" value="ROS/MUCR transcriptional regulator protein"/>
    <property type="match status" value="1"/>
</dbReference>
<keyword evidence="3" id="KW-1185">Reference proteome</keyword>
<dbReference type="Proteomes" id="UP000474159">
    <property type="component" value="Unassembled WGS sequence"/>
</dbReference>
<dbReference type="OrthoDB" id="9809693at2"/>
<dbReference type="Pfam" id="PF05443">
    <property type="entry name" value="ROS_MUCR"/>
    <property type="match status" value="1"/>
</dbReference>
<dbReference type="GO" id="GO:0006355">
    <property type="term" value="P:regulation of DNA-templated transcription"/>
    <property type="evidence" value="ECO:0007669"/>
    <property type="project" value="InterPro"/>
</dbReference>
<evidence type="ECO:0000313" key="3">
    <source>
        <dbReference type="Proteomes" id="UP000474159"/>
    </source>
</evidence>
<organism evidence="2 3">
    <name type="scientific">Methylobacterium soli</name>
    <dbReference type="NCBI Taxonomy" id="553447"/>
    <lineage>
        <taxon>Bacteria</taxon>
        <taxon>Pseudomonadati</taxon>
        <taxon>Pseudomonadota</taxon>
        <taxon>Alphaproteobacteria</taxon>
        <taxon>Hyphomicrobiales</taxon>
        <taxon>Methylobacteriaceae</taxon>
        <taxon>Methylobacterium</taxon>
    </lineage>
</organism>
<name>A0A6L3SRK8_9HYPH</name>
<dbReference type="InterPro" id="IPR041920">
    <property type="entry name" value="ROS/MUCR_sf"/>
</dbReference>
<dbReference type="GO" id="GO:0003677">
    <property type="term" value="F:DNA binding"/>
    <property type="evidence" value="ECO:0007669"/>
    <property type="project" value="InterPro"/>
</dbReference>
<sequence>MDHAETIEHTVEIVCSYVANNPVPAGELPKLIQGVYGAFVGLTQPQAPAGASEAAVEPATASQIRKSITPDALISFLDGKPYKTLKRHLTKHGLTPEGYRARFGLPADYPMTCPNYSAQRSALAKSLGLGTLGNLHQAAE</sequence>
<protein>
    <submittedName>
        <fullName evidence="2">MucR family transcriptional regulator</fullName>
    </submittedName>
</protein>
<evidence type="ECO:0000256" key="1">
    <source>
        <dbReference type="ARBA" id="ARBA00007031"/>
    </source>
</evidence>
<dbReference type="EMBL" id="VZZK01000034">
    <property type="protein sequence ID" value="KAB1075436.1"/>
    <property type="molecule type" value="Genomic_DNA"/>
</dbReference>
<dbReference type="RefSeq" id="WP_151003441.1">
    <property type="nucleotide sequence ID" value="NZ_BPQY01000215.1"/>
</dbReference>
<comment type="similarity">
    <text evidence="1">Belongs to the ros/MucR family.</text>
</comment>
<dbReference type="AlphaFoldDB" id="A0A6L3SRK8"/>
<dbReference type="GO" id="GO:0008270">
    <property type="term" value="F:zinc ion binding"/>
    <property type="evidence" value="ECO:0007669"/>
    <property type="project" value="InterPro"/>
</dbReference>
<reference evidence="2 3" key="1">
    <citation type="submission" date="2019-09" db="EMBL/GenBank/DDBJ databases">
        <title>YIM 48816 draft genome.</title>
        <authorList>
            <person name="Jiang L."/>
        </authorList>
    </citation>
    <scope>NUCLEOTIDE SEQUENCE [LARGE SCALE GENOMIC DNA]</scope>
    <source>
        <strain evidence="2 3">YIM 48816</strain>
    </source>
</reference>
<comment type="caution">
    <text evidence="2">The sequence shown here is derived from an EMBL/GenBank/DDBJ whole genome shotgun (WGS) entry which is preliminary data.</text>
</comment>
<evidence type="ECO:0000313" key="2">
    <source>
        <dbReference type="EMBL" id="KAB1075436.1"/>
    </source>
</evidence>
<dbReference type="InterPro" id="IPR008807">
    <property type="entry name" value="ROS_MUCR"/>
</dbReference>
<accession>A0A6L3SRK8</accession>
<proteinExistence type="inferred from homology"/>